<feature type="transmembrane region" description="Helical" evidence="6">
    <location>
        <begin position="87"/>
        <end position="107"/>
    </location>
</feature>
<dbReference type="PANTHER" id="PTHR30238">
    <property type="entry name" value="MEMBRANE BOUND PREDICTED REDOX MODULATOR"/>
    <property type="match status" value="1"/>
</dbReference>
<dbReference type="EMBL" id="JAUSVK010000001">
    <property type="protein sequence ID" value="MDQ0396073.1"/>
    <property type="molecule type" value="Genomic_DNA"/>
</dbReference>
<keyword evidence="4 6" id="KW-1133">Transmembrane helix</keyword>
<accession>A0ABU0FN86</accession>
<evidence type="ECO:0000256" key="2">
    <source>
        <dbReference type="ARBA" id="ARBA00007511"/>
    </source>
</evidence>
<feature type="transmembrane region" description="Helical" evidence="6">
    <location>
        <begin position="119"/>
        <end position="139"/>
    </location>
</feature>
<comment type="caution">
    <text evidence="7">The sequence shown here is derived from an EMBL/GenBank/DDBJ whole genome shotgun (WGS) entry which is preliminary data.</text>
</comment>
<gene>
    <name evidence="7" type="ORF">J3R73_005865</name>
</gene>
<feature type="transmembrane region" description="Helical" evidence="6">
    <location>
        <begin position="301"/>
        <end position="320"/>
    </location>
</feature>
<evidence type="ECO:0000256" key="3">
    <source>
        <dbReference type="ARBA" id="ARBA00022692"/>
    </source>
</evidence>
<dbReference type="RefSeq" id="WP_307435781.1">
    <property type="nucleotide sequence ID" value="NZ_JAUSVK010000001.1"/>
</dbReference>
<keyword evidence="5 6" id="KW-0472">Membrane</keyword>
<dbReference type="InterPro" id="IPR022369">
    <property type="entry name" value="Integral_membrane_TerC_rswitch"/>
</dbReference>
<feature type="transmembrane region" description="Helical" evidence="6">
    <location>
        <begin position="276"/>
        <end position="295"/>
    </location>
</feature>
<feature type="transmembrane region" description="Helical" evidence="6">
    <location>
        <begin position="244"/>
        <end position="264"/>
    </location>
</feature>
<feature type="transmembrane region" description="Helical" evidence="6">
    <location>
        <begin position="15"/>
        <end position="35"/>
    </location>
</feature>
<sequence length="345" mass="38032">MLDFLTYDVAGQPSWMWLGFLAFVLLLLVFDLNVVNRDDRELGVAQSLKLSALYIAIAMAFGAAIWWGLDDRPDGSNPAIDYFTGYFIEKSLSIDNVFVIALIFRYFGVPAALQYRALVWGILATIVLRGIMIGAGATIVQTYGWVLYLFAAFLIVTGVRMLFVSGETQAFQENWLVRFLRRHMRITAELHGSRFLVRQADPTSGRPVLYATPLLVALIVINVADIVFAVDSVPAILAVTTDTFIVYTANIMAILGLRALYFALAAMIDRFHYLKYALALVLVFIGAKIYWAHLVGKVDPALALGVTLAIIGGGVVVSLWKTRPVQPRGVAPAVLAPRRTPVDES</sequence>
<keyword evidence="8" id="KW-1185">Reference proteome</keyword>
<evidence type="ECO:0000256" key="5">
    <source>
        <dbReference type="ARBA" id="ARBA00023136"/>
    </source>
</evidence>
<comment type="similarity">
    <text evidence="2">Belongs to the TerC family.</text>
</comment>
<feature type="transmembrane region" description="Helical" evidence="6">
    <location>
        <begin position="145"/>
        <end position="163"/>
    </location>
</feature>
<reference evidence="7 8" key="1">
    <citation type="submission" date="2023-07" db="EMBL/GenBank/DDBJ databases">
        <title>Genomic Encyclopedia of Type Strains, Phase IV (KMG-IV): sequencing the most valuable type-strain genomes for metagenomic binning, comparative biology and taxonomic classification.</title>
        <authorList>
            <person name="Goeker M."/>
        </authorList>
    </citation>
    <scope>NUCLEOTIDE SEQUENCE [LARGE SCALE GENOMIC DNA]</scope>
    <source>
        <strain evidence="7 8">DSM 5896</strain>
    </source>
</reference>
<name>A0ABU0FN86_9HYPH</name>
<evidence type="ECO:0000313" key="8">
    <source>
        <dbReference type="Proteomes" id="UP001237448"/>
    </source>
</evidence>
<keyword evidence="3 6" id="KW-0812">Transmembrane</keyword>
<feature type="transmembrane region" description="Helical" evidence="6">
    <location>
        <begin position="208"/>
        <end position="229"/>
    </location>
</feature>
<evidence type="ECO:0000313" key="7">
    <source>
        <dbReference type="EMBL" id="MDQ0396073.1"/>
    </source>
</evidence>
<evidence type="ECO:0000256" key="4">
    <source>
        <dbReference type="ARBA" id="ARBA00022989"/>
    </source>
</evidence>
<dbReference type="Proteomes" id="UP001237448">
    <property type="component" value="Unassembled WGS sequence"/>
</dbReference>
<dbReference type="NCBIfam" id="TIGR03718">
    <property type="entry name" value="R_switched_Alx"/>
    <property type="match status" value="1"/>
</dbReference>
<dbReference type="PANTHER" id="PTHR30238:SF0">
    <property type="entry name" value="THYLAKOID MEMBRANE PROTEIN TERC, CHLOROPLASTIC"/>
    <property type="match status" value="1"/>
</dbReference>
<comment type="subcellular location">
    <subcellularLocation>
        <location evidence="1">Membrane</location>
        <topology evidence="1">Multi-pass membrane protein</topology>
    </subcellularLocation>
</comment>
<organism evidence="7 8">
    <name type="scientific">Labrys monachus</name>
    <dbReference type="NCBI Taxonomy" id="217067"/>
    <lineage>
        <taxon>Bacteria</taxon>
        <taxon>Pseudomonadati</taxon>
        <taxon>Pseudomonadota</taxon>
        <taxon>Alphaproteobacteria</taxon>
        <taxon>Hyphomicrobiales</taxon>
        <taxon>Xanthobacteraceae</taxon>
        <taxon>Labrys</taxon>
    </lineage>
</organism>
<protein>
    <submittedName>
        <fullName evidence="7">Tellurite resistance protein TerC</fullName>
    </submittedName>
</protein>
<feature type="transmembrane region" description="Helical" evidence="6">
    <location>
        <begin position="47"/>
        <end position="67"/>
    </location>
</feature>
<evidence type="ECO:0000256" key="6">
    <source>
        <dbReference type="SAM" id="Phobius"/>
    </source>
</evidence>
<evidence type="ECO:0000256" key="1">
    <source>
        <dbReference type="ARBA" id="ARBA00004141"/>
    </source>
</evidence>
<dbReference type="InterPro" id="IPR005496">
    <property type="entry name" value="Integral_membrane_TerC"/>
</dbReference>
<dbReference type="Pfam" id="PF03741">
    <property type="entry name" value="TerC"/>
    <property type="match status" value="1"/>
</dbReference>
<proteinExistence type="inferred from homology"/>